<dbReference type="Proteomes" id="UP000638648">
    <property type="component" value="Unassembled WGS sequence"/>
</dbReference>
<dbReference type="CDD" id="cd03316">
    <property type="entry name" value="MR_like"/>
    <property type="match status" value="1"/>
</dbReference>
<accession>A0A927MZY8</accession>
<dbReference type="Pfam" id="PF13378">
    <property type="entry name" value="MR_MLE_C"/>
    <property type="match status" value="1"/>
</dbReference>
<sequence length="393" mass="41497">MKIESVDFFYLSMPEVRDIGDGSQDMLLVRVRAGDHTGWGECEAAPLPTIASLVCPMSHSACKPVAASVVGQRLDAVEDIARISRAVRENSLDLLQAAHALSGVEIALWDLLGRRYETPVHALLGFSRTYPKTAYASALFGDTPEETEAKAARVRADGFRAAKFGWGPYGRGDVEADAAQVHAARAGLGQDALLLVDAGTVWGSDVEAAAARLPALEECRVAWLEEPFVGGALESYRRLAGRAATVRLAAGEGAHDPHLALHLIDHAGIGYVQIDTGRVGGIGPARQVADYAVRRAVTFVNHTFTSSLALSASLQPYAGLADHALCEFPVEASALARDLTPTPITPDADGQVAVPEGPGLGLDVCPEAVRGYLLDVEITVGGTTLYRTPALTT</sequence>
<dbReference type="SMART" id="SM00922">
    <property type="entry name" value="MR_MLE"/>
    <property type="match status" value="1"/>
</dbReference>
<dbReference type="RefSeq" id="WP_192751675.1">
    <property type="nucleotide sequence ID" value="NZ_BAABJL010000040.1"/>
</dbReference>
<dbReference type="InterPro" id="IPR036849">
    <property type="entry name" value="Enolase-like_C_sf"/>
</dbReference>
<dbReference type="Pfam" id="PF02746">
    <property type="entry name" value="MR_MLE_N"/>
    <property type="match status" value="1"/>
</dbReference>
<dbReference type="InterPro" id="IPR018110">
    <property type="entry name" value="Mandel_Rmase/mucon_lact_enz_CS"/>
</dbReference>
<dbReference type="InterPro" id="IPR013342">
    <property type="entry name" value="Mandelate_racemase_C"/>
</dbReference>
<evidence type="ECO:0000313" key="3">
    <source>
        <dbReference type="Proteomes" id="UP000638648"/>
    </source>
</evidence>
<dbReference type="InterPro" id="IPR029017">
    <property type="entry name" value="Enolase-like_N"/>
</dbReference>
<comment type="caution">
    <text evidence="2">The sequence shown here is derived from an EMBL/GenBank/DDBJ whole genome shotgun (WGS) entry which is preliminary data.</text>
</comment>
<keyword evidence="3" id="KW-1185">Reference proteome</keyword>
<dbReference type="PANTHER" id="PTHR48080">
    <property type="entry name" value="D-GALACTONATE DEHYDRATASE-RELATED"/>
    <property type="match status" value="1"/>
</dbReference>
<dbReference type="SUPFAM" id="SSF54826">
    <property type="entry name" value="Enolase N-terminal domain-like"/>
    <property type="match status" value="1"/>
</dbReference>
<reference evidence="2" key="1">
    <citation type="submission" date="2020-10" db="EMBL/GenBank/DDBJ databases">
        <title>Sequencing the genomes of 1000 actinobacteria strains.</title>
        <authorList>
            <person name="Klenk H.-P."/>
        </authorList>
    </citation>
    <scope>NUCLEOTIDE SEQUENCE</scope>
    <source>
        <strain evidence="2">DSM 45354</strain>
    </source>
</reference>
<dbReference type="GO" id="GO:0009063">
    <property type="term" value="P:amino acid catabolic process"/>
    <property type="evidence" value="ECO:0007669"/>
    <property type="project" value="InterPro"/>
</dbReference>
<dbReference type="InterPro" id="IPR013341">
    <property type="entry name" value="Mandelate_racemase_N_dom"/>
</dbReference>
<evidence type="ECO:0000259" key="1">
    <source>
        <dbReference type="SMART" id="SM00922"/>
    </source>
</evidence>
<dbReference type="AlphaFoldDB" id="A0A927MZY8"/>
<dbReference type="SFLD" id="SFLDS00001">
    <property type="entry name" value="Enolase"/>
    <property type="match status" value="1"/>
</dbReference>
<dbReference type="SUPFAM" id="SSF51604">
    <property type="entry name" value="Enolase C-terminal domain-like"/>
    <property type="match status" value="1"/>
</dbReference>
<evidence type="ECO:0000313" key="2">
    <source>
        <dbReference type="EMBL" id="MBE1607783.1"/>
    </source>
</evidence>
<organism evidence="2 3">
    <name type="scientific">Actinopolymorpha pittospori</name>
    <dbReference type="NCBI Taxonomy" id="648752"/>
    <lineage>
        <taxon>Bacteria</taxon>
        <taxon>Bacillati</taxon>
        <taxon>Actinomycetota</taxon>
        <taxon>Actinomycetes</taxon>
        <taxon>Propionibacteriales</taxon>
        <taxon>Actinopolymorphaceae</taxon>
        <taxon>Actinopolymorpha</taxon>
    </lineage>
</organism>
<dbReference type="Gene3D" id="3.20.20.120">
    <property type="entry name" value="Enolase-like C-terminal domain"/>
    <property type="match status" value="1"/>
</dbReference>
<dbReference type="EMBL" id="JADBEM010000001">
    <property type="protein sequence ID" value="MBE1607783.1"/>
    <property type="molecule type" value="Genomic_DNA"/>
</dbReference>
<dbReference type="InterPro" id="IPR029065">
    <property type="entry name" value="Enolase_C-like"/>
</dbReference>
<dbReference type="InterPro" id="IPR034593">
    <property type="entry name" value="DgoD-like"/>
</dbReference>
<proteinExistence type="predicted"/>
<dbReference type="PROSITE" id="PS00908">
    <property type="entry name" value="MR_MLE_1"/>
    <property type="match status" value="1"/>
</dbReference>
<dbReference type="Gene3D" id="3.30.390.10">
    <property type="entry name" value="Enolase-like, N-terminal domain"/>
    <property type="match status" value="1"/>
</dbReference>
<feature type="domain" description="Mandelate racemase/muconate lactonizing enzyme C-terminal" evidence="1">
    <location>
        <begin position="144"/>
        <end position="246"/>
    </location>
</feature>
<gene>
    <name evidence="2" type="ORF">HEB94_004631</name>
</gene>
<protein>
    <submittedName>
        <fullName evidence="2">L-alanine-DL-glutamate epimerase-like enolase superfamily enzyme</fullName>
    </submittedName>
</protein>
<name>A0A927MZY8_9ACTN</name>